<organism evidence="1 2">
    <name type="scientific">Steinernema hermaphroditum</name>
    <dbReference type="NCBI Taxonomy" id="289476"/>
    <lineage>
        <taxon>Eukaryota</taxon>
        <taxon>Metazoa</taxon>
        <taxon>Ecdysozoa</taxon>
        <taxon>Nematoda</taxon>
        <taxon>Chromadorea</taxon>
        <taxon>Rhabditida</taxon>
        <taxon>Tylenchina</taxon>
        <taxon>Panagrolaimomorpha</taxon>
        <taxon>Strongyloidoidea</taxon>
        <taxon>Steinernematidae</taxon>
        <taxon>Steinernema</taxon>
    </lineage>
</organism>
<comment type="caution">
    <text evidence="1">The sequence shown here is derived from an EMBL/GenBank/DDBJ whole genome shotgun (WGS) entry which is preliminary data.</text>
</comment>
<evidence type="ECO:0008006" key="3">
    <source>
        <dbReference type="Google" id="ProtNLM"/>
    </source>
</evidence>
<sequence>MAMDGGRAEGRRLARLPPYVVDRFVGVAEYQISQVSITDSIMAAPNQSKSDQYWRILLDMSTSVTPAAGSSMAPELAPKTLSVEDQAWIESAINELSSEKNPVSVMTSYMLDIKAKLFENKCNTIHDSAIIEEELGHINEQCYDRDIASAFCARGGINIIDEILTKTKKDGARKWAAQLLATIAQNNPEVQDQIIEKPILEQLIKFVNNESGCPLARKACVGAISAIVRNNQKCFEKFIELDGFIKLASVALKADRHNQEALLNRICVALTNIARSLEPKDIEENRINWTLAETLLAIELDTNDGIGYLVEYFGALKQEESNLSDDCWKMLRRKFEEYNFMMG</sequence>
<gene>
    <name evidence="1" type="ORF">QR680_000300</name>
</gene>
<dbReference type="Gene3D" id="1.25.10.10">
    <property type="entry name" value="Leucine-rich Repeat Variant"/>
    <property type="match status" value="1"/>
</dbReference>
<evidence type="ECO:0000313" key="1">
    <source>
        <dbReference type="EMBL" id="KAK0393596.1"/>
    </source>
</evidence>
<name>A0AA39GUZ9_9BILA</name>
<dbReference type="InterPro" id="IPR016024">
    <property type="entry name" value="ARM-type_fold"/>
</dbReference>
<dbReference type="SUPFAM" id="SSF48371">
    <property type="entry name" value="ARM repeat"/>
    <property type="match status" value="1"/>
</dbReference>
<dbReference type="PANTHER" id="PTHR19316">
    <property type="entry name" value="PROTEIN FOLDING REGULATOR"/>
    <property type="match status" value="1"/>
</dbReference>
<dbReference type="PANTHER" id="PTHR19316:SF18">
    <property type="entry name" value="HSP70-BINDING PROTEIN 1"/>
    <property type="match status" value="1"/>
</dbReference>
<dbReference type="InterPro" id="IPR011989">
    <property type="entry name" value="ARM-like"/>
</dbReference>
<proteinExistence type="predicted"/>
<dbReference type="AlphaFoldDB" id="A0AA39GUZ9"/>
<dbReference type="GO" id="GO:0000774">
    <property type="term" value="F:adenyl-nucleotide exchange factor activity"/>
    <property type="evidence" value="ECO:0007669"/>
    <property type="project" value="TreeGrafter"/>
</dbReference>
<dbReference type="Proteomes" id="UP001175271">
    <property type="component" value="Unassembled WGS sequence"/>
</dbReference>
<protein>
    <recommendedName>
        <fullName evidence="3">Nucleotide exchange factor Fes1 domain-containing protein</fullName>
    </recommendedName>
</protein>
<dbReference type="GO" id="GO:0005783">
    <property type="term" value="C:endoplasmic reticulum"/>
    <property type="evidence" value="ECO:0007669"/>
    <property type="project" value="TreeGrafter"/>
</dbReference>
<evidence type="ECO:0000313" key="2">
    <source>
        <dbReference type="Proteomes" id="UP001175271"/>
    </source>
</evidence>
<accession>A0AA39GUZ9</accession>
<dbReference type="EMBL" id="JAUCMV010000005">
    <property type="protein sequence ID" value="KAK0393596.1"/>
    <property type="molecule type" value="Genomic_DNA"/>
</dbReference>
<dbReference type="InterPro" id="IPR050693">
    <property type="entry name" value="Hsp70_NEF-Inhibitors"/>
</dbReference>
<keyword evidence="2" id="KW-1185">Reference proteome</keyword>
<reference evidence="1" key="1">
    <citation type="submission" date="2023-06" db="EMBL/GenBank/DDBJ databases">
        <title>Genomic analysis of the entomopathogenic nematode Steinernema hermaphroditum.</title>
        <authorList>
            <person name="Schwarz E.M."/>
            <person name="Heppert J.K."/>
            <person name="Baniya A."/>
            <person name="Schwartz H.T."/>
            <person name="Tan C.-H."/>
            <person name="Antoshechkin I."/>
            <person name="Sternberg P.W."/>
            <person name="Goodrich-Blair H."/>
            <person name="Dillman A.R."/>
        </authorList>
    </citation>
    <scope>NUCLEOTIDE SEQUENCE</scope>
    <source>
        <strain evidence="1">PS9179</strain>
        <tissue evidence="1">Whole animal</tissue>
    </source>
</reference>